<proteinExistence type="predicted"/>
<dbReference type="OrthoDB" id="2973059at2"/>
<dbReference type="Proteomes" id="UP000325054">
    <property type="component" value="Unassembled WGS sequence"/>
</dbReference>
<name>A0A5D4TQ94_9BACI</name>
<sequence>MSTIWDFIHSNPSERPKYTRYELAKLVKQKRVKDGLSIDEASSKYNVEESFWSGIENATRVFNVKVYNIIGSFLNMTKEELLSKETDDLTFVSYRTNDESLAEIKEAVDIANVIFNEMVMQEKMGSSNTR</sequence>
<dbReference type="CDD" id="cd00093">
    <property type="entry name" value="HTH_XRE"/>
    <property type="match status" value="1"/>
</dbReference>
<organism evidence="1 2">
    <name type="scientific">Rossellomorea aquimaris</name>
    <dbReference type="NCBI Taxonomy" id="189382"/>
    <lineage>
        <taxon>Bacteria</taxon>
        <taxon>Bacillati</taxon>
        <taxon>Bacillota</taxon>
        <taxon>Bacilli</taxon>
        <taxon>Bacillales</taxon>
        <taxon>Bacillaceae</taxon>
        <taxon>Rossellomorea</taxon>
    </lineage>
</organism>
<comment type="caution">
    <text evidence="1">The sequence shown here is derived from an EMBL/GenBank/DDBJ whole genome shotgun (WGS) entry which is preliminary data.</text>
</comment>
<dbReference type="GO" id="GO:0003677">
    <property type="term" value="F:DNA binding"/>
    <property type="evidence" value="ECO:0007669"/>
    <property type="project" value="InterPro"/>
</dbReference>
<dbReference type="RefSeq" id="WP_148992282.1">
    <property type="nucleotide sequence ID" value="NZ_VTEW01000012.1"/>
</dbReference>
<dbReference type="AlphaFoldDB" id="A0A5D4TQ94"/>
<gene>
    <name evidence="1" type="ORF">FZC80_14860</name>
</gene>
<accession>A0A5D4TQ94</accession>
<protein>
    <submittedName>
        <fullName evidence="1">Helix-turn-helix transcriptional regulator</fullName>
    </submittedName>
</protein>
<reference evidence="1 2" key="1">
    <citation type="submission" date="2019-08" db="EMBL/GenBank/DDBJ databases">
        <title>Bacillus genomes from the desert of Cuatro Cienegas, Coahuila.</title>
        <authorList>
            <person name="Olmedo-Alvarez G."/>
        </authorList>
    </citation>
    <scope>NUCLEOTIDE SEQUENCE [LARGE SCALE GENOMIC DNA]</scope>
    <source>
        <strain evidence="1 2">CH451a_14T</strain>
    </source>
</reference>
<evidence type="ECO:0000313" key="2">
    <source>
        <dbReference type="Proteomes" id="UP000325054"/>
    </source>
</evidence>
<dbReference type="EMBL" id="VTEW01000012">
    <property type="protein sequence ID" value="TYS76582.1"/>
    <property type="molecule type" value="Genomic_DNA"/>
</dbReference>
<dbReference type="Gene3D" id="1.10.260.40">
    <property type="entry name" value="lambda repressor-like DNA-binding domains"/>
    <property type="match status" value="1"/>
</dbReference>
<dbReference type="InterPro" id="IPR010982">
    <property type="entry name" value="Lambda_DNA-bd_dom_sf"/>
</dbReference>
<dbReference type="InterPro" id="IPR001387">
    <property type="entry name" value="Cro/C1-type_HTH"/>
</dbReference>
<dbReference type="SUPFAM" id="SSF47413">
    <property type="entry name" value="lambda repressor-like DNA-binding domains"/>
    <property type="match status" value="1"/>
</dbReference>
<evidence type="ECO:0000313" key="1">
    <source>
        <dbReference type="EMBL" id="TYS76582.1"/>
    </source>
</evidence>